<organism evidence="1 2">
    <name type="scientific">Vitis vinifera</name>
    <name type="common">Grape</name>
    <dbReference type="NCBI Taxonomy" id="29760"/>
    <lineage>
        <taxon>Eukaryota</taxon>
        <taxon>Viridiplantae</taxon>
        <taxon>Streptophyta</taxon>
        <taxon>Embryophyta</taxon>
        <taxon>Tracheophyta</taxon>
        <taxon>Spermatophyta</taxon>
        <taxon>Magnoliopsida</taxon>
        <taxon>eudicotyledons</taxon>
        <taxon>Gunneridae</taxon>
        <taxon>Pentapetalae</taxon>
        <taxon>rosids</taxon>
        <taxon>Vitales</taxon>
        <taxon>Vitaceae</taxon>
        <taxon>Viteae</taxon>
        <taxon>Vitis</taxon>
    </lineage>
</organism>
<reference evidence="1 2" key="1">
    <citation type="journal article" date="2023" name="Hortic Res">
        <title>The complete reference genome for grapevine (Vitis vinifera L.) genetics and breeding.</title>
        <authorList>
            <person name="Shi X."/>
            <person name="Cao S."/>
            <person name="Wang X."/>
            <person name="Huang S."/>
            <person name="Wang Y."/>
            <person name="Liu Z."/>
            <person name="Liu W."/>
            <person name="Leng X."/>
            <person name="Peng Y."/>
            <person name="Wang N."/>
            <person name="Wang Y."/>
            <person name="Ma Z."/>
            <person name="Xu X."/>
            <person name="Zhang F."/>
            <person name="Xue H."/>
            <person name="Zhong H."/>
            <person name="Wang Y."/>
            <person name="Zhang K."/>
            <person name="Velt A."/>
            <person name="Avia K."/>
            <person name="Holtgrawe D."/>
            <person name="Grimplet J."/>
            <person name="Matus J.T."/>
            <person name="Ware D."/>
            <person name="Wu X."/>
            <person name="Wang H."/>
            <person name="Liu C."/>
            <person name="Fang Y."/>
            <person name="Rustenholz C."/>
            <person name="Cheng Z."/>
            <person name="Xiao H."/>
            <person name="Zhou Y."/>
        </authorList>
    </citation>
    <scope>NUCLEOTIDE SEQUENCE [LARGE SCALE GENOMIC DNA]</scope>
    <source>
        <strain evidence="2">cv. Pinot noir / PN40024</strain>
        <tissue evidence="1">Leaf</tissue>
    </source>
</reference>
<gene>
    <name evidence="1" type="ORF">VitviT2T_007315</name>
</gene>
<accession>A0ABY9BYF5</accession>
<keyword evidence="2" id="KW-1185">Reference proteome</keyword>
<protein>
    <recommendedName>
        <fullName evidence="3">F-box associated domain-containing protein</fullName>
    </recommendedName>
</protein>
<proteinExistence type="predicted"/>
<evidence type="ECO:0000313" key="1">
    <source>
        <dbReference type="EMBL" id="WJZ87973.1"/>
    </source>
</evidence>
<dbReference type="EMBL" id="CP126652">
    <property type="protein sequence ID" value="WJZ87973.1"/>
    <property type="molecule type" value="Genomic_DNA"/>
</dbReference>
<sequence>MAFDFEKEQFRELAIPREEEDLYVKLRVVGGCICVQGFEDPRWMWVMKEYDVDTSWTWSKMASPYNSRRNNLNEEFKRFLLHTLNNEHLLLDNKEKLVLFDLNENTYKNIMPYGGWFQDDANLYVETLVSPHPSITLK</sequence>
<evidence type="ECO:0008006" key="3">
    <source>
        <dbReference type="Google" id="ProtNLM"/>
    </source>
</evidence>
<evidence type="ECO:0000313" key="2">
    <source>
        <dbReference type="Proteomes" id="UP001227230"/>
    </source>
</evidence>
<dbReference type="Proteomes" id="UP001227230">
    <property type="component" value="Chromosome 5"/>
</dbReference>
<name>A0ABY9BYF5_VITVI</name>